<feature type="compositionally biased region" description="Gly residues" evidence="2">
    <location>
        <begin position="841"/>
        <end position="852"/>
    </location>
</feature>
<feature type="region of interest" description="Disordered" evidence="2">
    <location>
        <begin position="139"/>
        <end position="164"/>
    </location>
</feature>
<feature type="coiled-coil region" evidence="1">
    <location>
        <begin position="517"/>
        <end position="544"/>
    </location>
</feature>
<dbReference type="PANTHER" id="PTHR39597:SF1">
    <property type="entry name" value="UBA DOMAIN-CONTAINING PROTEIN RUP1"/>
    <property type="match status" value="1"/>
</dbReference>
<evidence type="ECO:0000313" key="3">
    <source>
        <dbReference type="EMBL" id="KPI42469.1"/>
    </source>
</evidence>
<dbReference type="AlphaFoldDB" id="A0A0N0NPF1"/>
<dbReference type="PANTHER" id="PTHR39597">
    <property type="entry name" value="UBA DOMAIN-CONTAINING PROTEIN RUP1"/>
    <property type="match status" value="1"/>
</dbReference>
<dbReference type="Proteomes" id="UP000038010">
    <property type="component" value="Unassembled WGS sequence"/>
</dbReference>
<dbReference type="RefSeq" id="XP_018002432.1">
    <property type="nucleotide sequence ID" value="XM_018150461.1"/>
</dbReference>
<name>A0A0N0NPF1_9EURO</name>
<feature type="region of interest" description="Disordered" evidence="2">
    <location>
        <begin position="830"/>
        <end position="877"/>
    </location>
</feature>
<feature type="compositionally biased region" description="Basic and acidic residues" evidence="2">
    <location>
        <begin position="862"/>
        <end position="877"/>
    </location>
</feature>
<organism evidence="3 4">
    <name type="scientific">Cyphellophora attinorum</name>
    <dbReference type="NCBI Taxonomy" id="1664694"/>
    <lineage>
        <taxon>Eukaryota</taxon>
        <taxon>Fungi</taxon>
        <taxon>Dikarya</taxon>
        <taxon>Ascomycota</taxon>
        <taxon>Pezizomycotina</taxon>
        <taxon>Eurotiomycetes</taxon>
        <taxon>Chaetothyriomycetidae</taxon>
        <taxon>Chaetothyriales</taxon>
        <taxon>Cyphellophoraceae</taxon>
        <taxon>Cyphellophora</taxon>
    </lineage>
</organism>
<sequence length="877" mass="96539">MSAPLNNEISQVVEMLGITQAQATTLLRNNNNDVSRSIDAYFNDAVGSLTETNLAAHNTWEQQDNIPFDGDDDARSTGAMPALSRPPSRAEQSGGGGGHVNPIDLTQAHAQATTQANAGTTQEQDEEAQLQEAMRLSLAEAQESGVTSTDPTGNAKGDRYFGPATRNEYDASQWQMVAVASSREIVDHPPPSKRRRMNGQPAFLRPSNDKSYLAALLTIYHAIPMAREALLFPSMQVASYGYDPSWWSGTSDANSRSISMQTDENHDVDRTKALAEVQCLMAFLDNTQRAYGSVDALQDLAFMRKHQRTASTAFSVFLEAWQDAARSQQPNESLAGIFHSEAKRVSEMDNEQTRGMVCIEPQIYVRPNQTLVNLLDTTVWDDTDGQPLEDVYISHLGDVFTIRIWGDANLCAEGLQLTAPATWYPDRYMAALREQTRQMRAEVQKIRAQMYEITNQQRRLESFIGSNRRPVRIREVLEAAAKAAPTILNDRYAEHQPNEELNAANVAAIEGQIRAVLARIEEKLAGLESKKNSLQKEIDVLELQYTGPGDDPSQPPNLNYMLTGVATKPEVIYVRQRSHDLLGLEDDDATRKRDEWQWWRIAWSPSSSQKAPSIGPVSQPQAQVPATDEHNQGSALPDLPYTIAEVSESDAIEAVRTEYHTAVLVYASEKALGFQGRTLPTALRQMIEQDNISFGQDIRSEMEPETQAPHGTANIMDDVPDLVDNTGTSSDTPTGRSPDGFGAAERKFSAMSIGTSSYRDEHGQPSPKRPKSSHESDGTAGVVYEDNTGSPPSYDDSVLPTEENQAQQRYQYRNKIGEYADSLSKMYGDTAEELSRMHGNPAGGGSGPGAGSGSQINSIEQQKGESVHIERSDSPPR</sequence>
<dbReference type="InterPro" id="IPR003903">
    <property type="entry name" value="UIM_dom"/>
</dbReference>
<dbReference type="GO" id="GO:0005829">
    <property type="term" value="C:cytosol"/>
    <property type="evidence" value="ECO:0007669"/>
    <property type="project" value="TreeGrafter"/>
</dbReference>
<feature type="compositionally biased region" description="Polar residues" evidence="2">
    <location>
        <begin position="802"/>
        <end position="811"/>
    </location>
</feature>
<feature type="compositionally biased region" description="Polar residues" evidence="2">
    <location>
        <begin position="725"/>
        <end position="735"/>
    </location>
</feature>
<evidence type="ECO:0000313" key="4">
    <source>
        <dbReference type="Proteomes" id="UP000038010"/>
    </source>
</evidence>
<dbReference type="EMBL" id="LFJN01000007">
    <property type="protein sequence ID" value="KPI42469.1"/>
    <property type="molecule type" value="Genomic_DNA"/>
</dbReference>
<dbReference type="STRING" id="1664694.A0A0N0NPF1"/>
<dbReference type="PROSITE" id="PS50330">
    <property type="entry name" value="UIM"/>
    <property type="match status" value="1"/>
</dbReference>
<dbReference type="OrthoDB" id="4489171at2759"/>
<keyword evidence="4" id="KW-1185">Reference proteome</keyword>
<feature type="region of interest" description="Disordered" evidence="2">
    <location>
        <begin position="58"/>
        <end position="103"/>
    </location>
</feature>
<feature type="region of interest" description="Disordered" evidence="2">
    <location>
        <begin position="702"/>
        <end position="742"/>
    </location>
</feature>
<proteinExistence type="predicted"/>
<reference evidence="3 4" key="1">
    <citation type="submission" date="2015-06" db="EMBL/GenBank/DDBJ databases">
        <title>Draft genome of the ant-associated black yeast Phialophora attae CBS 131958.</title>
        <authorList>
            <person name="Moreno L.F."/>
            <person name="Stielow B.J."/>
            <person name="de Hoog S."/>
            <person name="Vicente V.A."/>
            <person name="Weiss V.A."/>
            <person name="de Vries M."/>
            <person name="Cruz L.M."/>
            <person name="Souza E.M."/>
        </authorList>
    </citation>
    <scope>NUCLEOTIDE SEQUENCE [LARGE SCALE GENOMIC DNA]</scope>
    <source>
        <strain evidence="3 4">CBS 131958</strain>
    </source>
</reference>
<dbReference type="InterPro" id="IPR055335">
    <property type="entry name" value="Ucp6/RUP1"/>
</dbReference>
<comment type="caution">
    <text evidence="3">The sequence shown here is derived from an EMBL/GenBank/DDBJ whole genome shotgun (WGS) entry which is preliminary data.</text>
</comment>
<dbReference type="GO" id="GO:0016579">
    <property type="term" value="P:protein deubiquitination"/>
    <property type="evidence" value="ECO:0007669"/>
    <property type="project" value="TreeGrafter"/>
</dbReference>
<evidence type="ECO:0000256" key="2">
    <source>
        <dbReference type="SAM" id="MobiDB-lite"/>
    </source>
</evidence>
<evidence type="ECO:0008006" key="5">
    <source>
        <dbReference type="Google" id="ProtNLM"/>
    </source>
</evidence>
<dbReference type="VEuPathDB" id="FungiDB:AB675_9887"/>
<keyword evidence="1" id="KW-0175">Coiled coil</keyword>
<feature type="compositionally biased region" description="Polar residues" evidence="2">
    <location>
        <begin position="606"/>
        <end position="624"/>
    </location>
</feature>
<gene>
    <name evidence="3" type="ORF">AB675_9887</name>
</gene>
<accession>A0A0N0NPF1</accession>
<feature type="region of interest" description="Disordered" evidence="2">
    <location>
        <begin position="606"/>
        <end position="635"/>
    </location>
</feature>
<feature type="region of interest" description="Disordered" evidence="2">
    <location>
        <begin position="755"/>
        <end position="813"/>
    </location>
</feature>
<dbReference type="Pfam" id="PF14555">
    <property type="entry name" value="UBA_4"/>
    <property type="match status" value="1"/>
</dbReference>
<protein>
    <recommendedName>
        <fullName evidence="5">UBA domain-containing protein</fullName>
    </recommendedName>
</protein>
<evidence type="ECO:0000256" key="1">
    <source>
        <dbReference type="SAM" id="Coils"/>
    </source>
</evidence>
<dbReference type="GeneID" id="28742341"/>
<dbReference type="GO" id="GO:0005634">
    <property type="term" value="C:nucleus"/>
    <property type="evidence" value="ECO:0007669"/>
    <property type="project" value="TreeGrafter"/>
</dbReference>